<name>A0ABY4CYT0_9BACT</name>
<proteinExistence type="predicted"/>
<accession>A0ABY4CYT0</accession>
<reference evidence="1 2" key="1">
    <citation type="submission" date="2022-03" db="EMBL/GenBank/DDBJ databases">
        <title>Hymenobactersp. isolated from the air.</title>
        <authorList>
            <person name="Won M."/>
            <person name="Kwon S.-W."/>
        </authorList>
    </citation>
    <scope>NUCLEOTIDE SEQUENCE [LARGE SCALE GENOMIC DNA]</scope>
    <source>
        <strain evidence="1 2">KACC 21982</strain>
    </source>
</reference>
<sequence length="199" mass="21977">MAYSEATLKENYRKLSDEKLLRLAAEDAAKLRPEALALLQEELGVRGLGETAQAGIEAQLRVLSDVEIEEYCALVRAAPCPICFSSVQLLNATVTSKVSSFIFLTTWKEELAIACPDCLDKLTESATSHSIIVGWWGIPWGIIRTVKAINSNKRMAKSHHVAYPTAALQAFVLNNVRSLDEVKGNVNQLHAFLINLRLQ</sequence>
<evidence type="ECO:0000313" key="1">
    <source>
        <dbReference type="EMBL" id="UOG74907.1"/>
    </source>
</evidence>
<dbReference type="Proteomes" id="UP000831113">
    <property type="component" value="Chromosome"/>
</dbReference>
<dbReference type="EMBL" id="CP094669">
    <property type="protein sequence ID" value="UOG74907.1"/>
    <property type="molecule type" value="Genomic_DNA"/>
</dbReference>
<gene>
    <name evidence="1" type="ORF">MTX78_22675</name>
</gene>
<protein>
    <submittedName>
        <fullName evidence="1">Uncharacterized protein</fullName>
    </submittedName>
</protein>
<organism evidence="1 2">
    <name type="scientific">Hymenobacter tibetensis</name>
    <dbReference type="NCBI Taxonomy" id="497967"/>
    <lineage>
        <taxon>Bacteria</taxon>
        <taxon>Pseudomonadati</taxon>
        <taxon>Bacteroidota</taxon>
        <taxon>Cytophagia</taxon>
        <taxon>Cytophagales</taxon>
        <taxon>Hymenobacteraceae</taxon>
        <taxon>Hymenobacter</taxon>
    </lineage>
</organism>
<dbReference type="RefSeq" id="WP_243798591.1">
    <property type="nucleotide sequence ID" value="NZ_CP094669.1"/>
</dbReference>
<evidence type="ECO:0000313" key="2">
    <source>
        <dbReference type="Proteomes" id="UP000831113"/>
    </source>
</evidence>
<keyword evidence="2" id="KW-1185">Reference proteome</keyword>